<gene>
    <name evidence="2" type="ORF">NDU88_004217</name>
</gene>
<sequence>MKRWPRGALGTRWQHTGGLVPGCKRPLSAVLVMELYCVGHGPSGLSQFHKSPAGAQPSTTGWTPITAGGGEDPLLEHYSAPTTIPIWVPESSRPAPGLCNNSRLSKPTPVGAWPHFAPMQESHTLGPPPHTEALHRQRLSFGRQLEDLFAPLSARGFLPQHGQPTQSAWASSAACTEGVQVLTPTGAYATV</sequence>
<keyword evidence="3" id="KW-1185">Reference proteome</keyword>
<evidence type="ECO:0000313" key="2">
    <source>
        <dbReference type="EMBL" id="KAJ1084063.1"/>
    </source>
</evidence>
<name>A0AAV7L420_PLEWA</name>
<evidence type="ECO:0000256" key="1">
    <source>
        <dbReference type="SAM" id="MobiDB-lite"/>
    </source>
</evidence>
<organism evidence="2 3">
    <name type="scientific">Pleurodeles waltl</name>
    <name type="common">Iberian ribbed newt</name>
    <dbReference type="NCBI Taxonomy" id="8319"/>
    <lineage>
        <taxon>Eukaryota</taxon>
        <taxon>Metazoa</taxon>
        <taxon>Chordata</taxon>
        <taxon>Craniata</taxon>
        <taxon>Vertebrata</taxon>
        <taxon>Euteleostomi</taxon>
        <taxon>Amphibia</taxon>
        <taxon>Batrachia</taxon>
        <taxon>Caudata</taxon>
        <taxon>Salamandroidea</taxon>
        <taxon>Salamandridae</taxon>
        <taxon>Pleurodelinae</taxon>
        <taxon>Pleurodeles</taxon>
    </lineage>
</organism>
<reference evidence="2" key="1">
    <citation type="journal article" date="2022" name="bioRxiv">
        <title>Sequencing and chromosome-scale assembly of the giantPleurodeles waltlgenome.</title>
        <authorList>
            <person name="Brown T."/>
            <person name="Elewa A."/>
            <person name="Iarovenko S."/>
            <person name="Subramanian E."/>
            <person name="Araus A.J."/>
            <person name="Petzold A."/>
            <person name="Susuki M."/>
            <person name="Suzuki K.-i.T."/>
            <person name="Hayashi T."/>
            <person name="Toyoda A."/>
            <person name="Oliveira C."/>
            <person name="Osipova E."/>
            <person name="Leigh N.D."/>
            <person name="Simon A."/>
            <person name="Yun M.H."/>
        </authorList>
    </citation>
    <scope>NUCLEOTIDE SEQUENCE</scope>
    <source>
        <strain evidence="2">20211129_DDA</strain>
        <tissue evidence="2">Liver</tissue>
    </source>
</reference>
<dbReference type="AlphaFoldDB" id="A0AAV7L420"/>
<dbReference type="Proteomes" id="UP001066276">
    <property type="component" value="Chromosome 12"/>
</dbReference>
<dbReference type="EMBL" id="JANPWB010000016">
    <property type="protein sequence ID" value="KAJ1084063.1"/>
    <property type="molecule type" value="Genomic_DNA"/>
</dbReference>
<feature type="region of interest" description="Disordered" evidence="1">
    <location>
        <begin position="48"/>
        <end position="68"/>
    </location>
</feature>
<protein>
    <submittedName>
        <fullName evidence="2">Uncharacterized protein</fullName>
    </submittedName>
</protein>
<accession>A0AAV7L420</accession>
<proteinExistence type="predicted"/>
<comment type="caution">
    <text evidence="2">The sequence shown here is derived from an EMBL/GenBank/DDBJ whole genome shotgun (WGS) entry which is preliminary data.</text>
</comment>
<evidence type="ECO:0000313" key="3">
    <source>
        <dbReference type="Proteomes" id="UP001066276"/>
    </source>
</evidence>